<dbReference type="InterPro" id="IPR012910">
    <property type="entry name" value="Plug_dom"/>
</dbReference>
<dbReference type="InterPro" id="IPR000531">
    <property type="entry name" value="Beta-barrel_TonB"/>
</dbReference>
<evidence type="ECO:0000256" key="13">
    <source>
        <dbReference type="ARBA" id="ARBA00023237"/>
    </source>
</evidence>
<evidence type="ECO:0000256" key="6">
    <source>
        <dbReference type="ARBA" id="ARBA00022692"/>
    </source>
</evidence>
<evidence type="ECO:0000259" key="17">
    <source>
        <dbReference type="SMART" id="SM00965"/>
    </source>
</evidence>
<evidence type="ECO:0000313" key="18">
    <source>
        <dbReference type="EMBL" id="AJQ49539.1"/>
    </source>
</evidence>
<dbReference type="SUPFAM" id="SSF56935">
    <property type="entry name" value="Porins"/>
    <property type="match status" value="1"/>
</dbReference>
<dbReference type="NCBIfam" id="TIGR01783">
    <property type="entry name" value="TonB-siderophor"/>
    <property type="match status" value="1"/>
</dbReference>
<evidence type="ECO:0000256" key="3">
    <source>
        <dbReference type="ARBA" id="ARBA00022448"/>
    </source>
</evidence>
<keyword evidence="6 14" id="KW-0812">Transmembrane</keyword>
<keyword evidence="4 14" id="KW-1134">Transmembrane beta strand</keyword>
<dbReference type="GO" id="GO:0038023">
    <property type="term" value="F:signaling receptor activity"/>
    <property type="evidence" value="ECO:0007669"/>
    <property type="project" value="InterPro"/>
</dbReference>
<dbReference type="PANTHER" id="PTHR32552">
    <property type="entry name" value="FERRICHROME IRON RECEPTOR-RELATED"/>
    <property type="match status" value="1"/>
</dbReference>
<organism evidence="18 19">
    <name type="scientific">Pseudomonas putida S13.1.2</name>
    <dbReference type="NCBI Taxonomy" id="1384061"/>
    <lineage>
        <taxon>Bacteria</taxon>
        <taxon>Pseudomonadati</taxon>
        <taxon>Pseudomonadota</taxon>
        <taxon>Gammaproteobacteria</taxon>
        <taxon>Pseudomonadales</taxon>
        <taxon>Pseudomonadaceae</taxon>
        <taxon>Pseudomonas</taxon>
    </lineage>
</organism>
<dbReference type="SMART" id="SM00965">
    <property type="entry name" value="STN"/>
    <property type="match status" value="1"/>
</dbReference>
<dbReference type="GO" id="GO:0015891">
    <property type="term" value="P:siderophore transport"/>
    <property type="evidence" value="ECO:0007669"/>
    <property type="project" value="InterPro"/>
</dbReference>
<dbReference type="Pfam" id="PF00593">
    <property type="entry name" value="TonB_dep_Rec_b-barrel"/>
    <property type="match status" value="1"/>
</dbReference>
<dbReference type="Proteomes" id="UP000033260">
    <property type="component" value="Chromosome"/>
</dbReference>
<dbReference type="InterPro" id="IPR011662">
    <property type="entry name" value="Secretin/TonB_short_N"/>
</dbReference>
<keyword evidence="9" id="KW-0406">Ion transport</keyword>
<feature type="short sequence motif" description="TonB C-terminal box" evidence="15">
    <location>
        <begin position="821"/>
        <end position="838"/>
    </location>
</feature>
<evidence type="ECO:0000256" key="11">
    <source>
        <dbReference type="ARBA" id="ARBA00023136"/>
    </source>
</evidence>
<dbReference type="RefSeq" id="WP_033692163.1">
    <property type="nucleotide sequence ID" value="NZ_CP010979.1"/>
</dbReference>
<reference evidence="18 19" key="1">
    <citation type="submission" date="2015-02" db="EMBL/GenBank/DDBJ databases">
        <title>Complete Genome Sequencing of Pseudomonas putida S13.1.2.</title>
        <authorList>
            <person name="Chong T.M."/>
            <person name="Chan K.G."/>
            <person name="Dessaux Y."/>
        </authorList>
    </citation>
    <scope>NUCLEOTIDE SEQUENCE [LARGE SCALE GENOMIC DNA]</scope>
    <source>
        <strain evidence="18 19">S13.1.2</strain>
    </source>
</reference>
<dbReference type="InterPro" id="IPR037066">
    <property type="entry name" value="Plug_dom_sf"/>
</dbReference>
<dbReference type="PANTHER" id="PTHR32552:SF74">
    <property type="entry name" value="HYDROXAMATE SIDEROPHORE RECEPTOR FHUE"/>
    <property type="match status" value="1"/>
</dbReference>
<evidence type="ECO:0000256" key="12">
    <source>
        <dbReference type="ARBA" id="ARBA00023170"/>
    </source>
</evidence>
<keyword evidence="10 16" id="KW-0798">TonB box</keyword>
<evidence type="ECO:0000256" key="5">
    <source>
        <dbReference type="ARBA" id="ARBA00022496"/>
    </source>
</evidence>
<dbReference type="CDD" id="cd01347">
    <property type="entry name" value="ligand_gated_channel"/>
    <property type="match status" value="1"/>
</dbReference>
<feature type="domain" description="Secretin/TonB short N-terminal" evidence="17">
    <location>
        <begin position="67"/>
        <end position="118"/>
    </location>
</feature>
<dbReference type="FunFam" id="2.170.130.10:FF:000010">
    <property type="entry name" value="Ferripyoverdine receptor"/>
    <property type="match status" value="1"/>
</dbReference>
<evidence type="ECO:0000256" key="1">
    <source>
        <dbReference type="ARBA" id="ARBA00004571"/>
    </source>
</evidence>
<accession>A0AAU8S1N0</accession>
<dbReference type="PROSITE" id="PS52016">
    <property type="entry name" value="TONB_DEPENDENT_REC_3"/>
    <property type="match status" value="1"/>
</dbReference>
<evidence type="ECO:0000256" key="8">
    <source>
        <dbReference type="ARBA" id="ARBA00023004"/>
    </source>
</evidence>
<sequence length="838" mass="91511">MSSAFSPRHIPRTRLAVALRGVLLASAASIALPIYAVHAEQSEVRHYNLPAGTLEQSLSAFAQVAAINLPFDPALVRGKHATALNGDYTVQQGLDALLQGNGLVATQAANGNWILDPVATTGGAALELGSTLVSGQGMGEMTENTGSYTTGAVSVGSKSPTSLRETPQSVSVLSSQLIEDRSITSLQDALKMAPGVTVQKTTSDTYEFYSRGFNIDSIQIDGAAPMALSSVATSFYSRRLYNLAEFDHIEVLRGSGALFGGVGDPGGVINLVRKRPLSDFQLKFEAAAGSWDNYRSQVDVTGPLTDSGNVRGRLVTAYTDRQYFTDKLATQKPTVYGVFEVDLGPQTIFTLGGMYESTHSNSSLGLPRYTTGKDIGLARHTNLGQNWSYMDNISQEIFTKLDHYFDNDWKLNVSYTNTRDAGKALAAVSGNAVNPVTLAGPVWRASYNVYSTSQDLLDSNLSGSFDAFGREHQFVLGADYQKVTSRWQGSGVFTGTGVPIDVFDPGYWKPTTISLQTPRDYSPNTQEQYGLYGRLTLQVADPLKVILGGRAARYHFEQVYTNAGVVQSDIDMREPTRFVPYFGAIYDLDEQWSLYGSYSKIYKPQQSYLRGPVGSNDVLEPLEGKTSEVGIKGELFDGRLNTSLAVFYTKRKNGAVQDTNFPAASVLYGGSCCYVNQGEVVSKGIELEATGEIRKDWNLMASYVYNYNKNETDRTALSTITPKHQFKVWTTYQLPAALSDWTVGGGVDLQSATYVSGTTVRVDGNGNVVESNIPFDYKQSGYAVWNALLRYRVDDHWTVSLNANNLFDKTYYQTVSSAANGNFYGDPRNYMLTLRGTF</sequence>
<evidence type="ECO:0000256" key="9">
    <source>
        <dbReference type="ARBA" id="ARBA00023065"/>
    </source>
</evidence>
<dbReference type="Gene3D" id="2.170.130.10">
    <property type="entry name" value="TonB-dependent receptor, plug domain"/>
    <property type="match status" value="1"/>
</dbReference>
<keyword evidence="3 14" id="KW-0813">Transport</keyword>
<dbReference type="InterPro" id="IPR039426">
    <property type="entry name" value="TonB-dep_rcpt-like"/>
</dbReference>
<dbReference type="Pfam" id="PF07660">
    <property type="entry name" value="STN"/>
    <property type="match status" value="1"/>
</dbReference>
<evidence type="ECO:0000256" key="4">
    <source>
        <dbReference type="ARBA" id="ARBA00022452"/>
    </source>
</evidence>
<evidence type="ECO:0000256" key="16">
    <source>
        <dbReference type="RuleBase" id="RU003357"/>
    </source>
</evidence>
<keyword evidence="13 14" id="KW-0998">Cell outer membrane</keyword>
<keyword evidence="8" id="KW-0408">Iron</keyword>
<dbReference type="EMBL" id="CP010979">
    <property type="protein sequence ID" value="AJQ49539.1"/>
    <property type="molecule type" value="Genomic_DNA"/>
</dbReference>
<gene>
    <name evidence="18" type="ORF">N805_20980</name>
</gene>
<keyword evidence="12" id="KW-0675">Receptor</keyword>
<dbReference type="PROSITE" id="PS01156">
    <property type="entry name" value="TONB_DEPENDENT_REC_2"/>
    <property type="match status" value="1"/>
</dbReference>
<protein>
    <submittedName>
        <fullName evidence="18">Ligand-gated channel protein</fullName>
    </submittedName>
</protein>
<dbReference type="InterPro" id="IPR036942">
    <property type="entry name" value="Beta-barrel_TonB_sf"/>
</dbReference>
<evidence type="ECO:0000256" key="2">
    <source>
        <dbReference type="ARBA" id="ARBA00009810"/>
    </source>
</evidence>
<evidence type="ECO:0000256" key="15">
    <source>
        <dbReference type="PROSITE-ProRule" id="PRU10144"/>
    </source>
</evidence>
<evidence type="ECO:0000256" key="7">
    <source>
        <dbReference type="ARBA" id="ARBA00022729"/>
    </source>
</evidence>
<keyword evidence="7" id="KW-0732">Signal</keyword>
<name>A0AAU8S1N0_PSEPU</name>
<dbReference type="Gene3D" id="3.55.50.30">
    <property type="match status" value="1"/>
</dbReference>
<proteinExistence type="inferred from homology"/>
<dbReference type="InterPro" id="IPR010917">
    <property type="entry name" value="TonB_rcpt_CS"/>
</dbReference>
<dbReference type="InterPro" id="IPR010105">
    <property type="entry name" value="TonB_sidphr_rcpt"/>
</dbReference>
<dbReference type="GO" id="GO:0015344">
    <property type="term" value="F:siderophore uptake transmembrane transporter activity"/>
    <property type="evidence" value="ECO:0007669"/>
    <property type="project" value="TreeGrafter"/>
</dbReference>
<keyword evidence="5" id="KW-0410">Iron transport</keyword>
<comment type="subcellular location">
    <subcellularLocation>
        <location evidence="1 14">Cell outer membrane</location>
        <topology evidence="1 14">Multi-pass membrane protein</topology>
    </subcellularLocation>
</comment>
<dbReference type="GO" id="GO:0009279">
    <property type="term" value="C:cell outer membrane"/>
    <property type="evidence" value="ECO:0007669"/>
    <property type="project" value="UniProtKB-SubCell"/>
</dbReference>
<comment type="similarity">
    <text evidence="2 14 16">Belongs to the TonB-dependent receptor family.</text>
</comment>
<keyword evidence="11 14" id="KW-0472">Membrane</keyword>
<dbReference type="Gene3D" id="2.40.170.20">
    <property type="entry name" value="TonB-dependent receptor, beta-barrel domain"/>
    <property type="match status" value="1"/>
</dbReference>
<evidence type="ECO:0000313" key="19">
    <source>
        <dbReference type="Proteomes" id="UP000033260"/>
    </source>
</evidence>
<dbReference type="Pfam" id="PF07715">
    <property type="entry name" value="Plug"/>
    <property type="match status" value="1"/>
</dbReference>
<evidence type="ECO:0000256" key="14">
    <source>
        <dbReference type="PROSITE-ProRule" id="PRU01360"/>
    </source>
</evidence>
<evidence type="ECO:0000256" key="10">
    <source>
        <dbReference type="ARBA" id="ARBA00023077"/>
    </source>
</evidence>
<dbReference type="AlphaFoldDB" id="A0AAU8S1N0"/>